<keyword evidence="4" id="KW-1185">Reference proteome</keyword>
<feature type="chain" id="PRO_5043129831" evidence="1">
    <location>
        <begin position="23"/>
        <end position="328"/>
    </location>
</feature>
<reference evidence="3" key="3">
    <citation type="submission" date="2021-06" db="EMBL/GenBank/DDBJ databases">
        <title>Genomic Description and Analysis of Intracellular Bacteria, Candidatus Berkiella cookevillensis and Candidatus Berkiella aquae.</title>
        <authorList>
            <person name="Kidane D.T."/>
            <person name="Mehari Y.T."/>
            <person name="Rice F.C."/>
            <person name="Arivett B.A."/>
            <person name="Farone A.L."/>
            <person name="Berk S.G."/>
            <person name="Farone M.B."/>
        </authorList>
    </citation>
    <scope>NUCLEOTIDE SEQUENCE</scope>
    <source>
        <strain evidence="3">HT99</strain>
    </source>
</reference>
<feature type="signal peptide" evidence="1">
    <location>
        <begin position="1"/>
        <end position="22"/>
    </location>
</feature>
<reference evidence="2" key="1">
    <citation type="submission" date="2015-09" db="EMBL/GenBank/DDBJ databases">
        <title>Draft Genome Sequences of Two Novel Amoeba-resistant Intranuclear Bacteria, Candidatus Berkiella cookevillensis and Candidatus Berkiella aquae.</title>
        <authorList>
            <person name="Mehari Y.T."/>
            <person name="Arivett B.A."/>
            <person name="Farone A.L."/>
            <person name="Gunderson J.H."/>
            <person name="Farone M.B."/>
        </authorList>
    </citation>
    <scope>NUCLEOTIDE SEQUENCE [LARGE SCALE GENOMIC DNA]</scope>
    <source>
        <strain evidence="2">HT99</strain>
    </source>
</reference>
<keyword evidence="2" id="KW-0378">Hydrolase</keyword>
<dbReference type="OrthoDB" id="9799365at2"/>
<gene>
    <name evidence="3" type="ORF">HT99x_007605</name>
    <name evidence="2" type="ORF">HT99x_02037</name>
</gene>
<evidence type="ECO:0000313" key="2">
    <source>
        <dbReference type="EMBL" id="KRG20820.1"/>
    </source>
</evidence>
<evidence type="ECO:0000313" key="3">
    <source>
        <dbReference type="EMBL" id="MCS5711296.1"/>
    </source>
</evidence>
<dbReference type="Pfam" id="PF12710">
    <property type="entry name" value="HAD"/>
    <property type="match status" value="1"/>
</dbReference>
<dbReference type="AlphaFoldDB" id="A0A0Q9YV52"/>
<dbReference type="GO" id="GO:0016787">
    <property type="term" value="F:hydrolase activity"/>
    <property type="evidence" value="ECO:0007669"/>
    <property type="project" value="UniProtKB-KW"/>
</dbReference>
<sequence>MRYKLNYLIFVFILFFASVSQATEPLPSWNDTQAKQRIIQFVKKVTDKNSADYVPPEERIAAFDNDGTLWAEKPVFFQIAFAFDRIKALAPEHPEWNNQQPFKAILENDHATLEKLGQKGILEILAVTHAGMTTTDFNNIVKEWIKTAKHPQKHVPYTDLVYQPMIELLEYLRANEFVTFIVSGGGVDFMRAWTEKSYGVPPQQVVGSSAKVKFEMKDGKPILMRLPEIFFIDDKTGKPEGIHRHIGRQPIMAFGNSDGDFEMLEWTTLRSDRPSLAMIVHHDDAEREWAYDRHDPLAKLDVALDAAKKNNWTVISMKNDWKTIFAKP</sequence>
<dbReference type="EMBL" id="LKAJ01000008">
    <property type="protein sequence ID" value="KRG20820.1"/>
    <property type="molecule type" value="Genomic_DNA"/>
</dbReference>
<dbReference type="CDD" id="cd01427">
    <property type="entry name" value="HAD_like"/>
    <property type="match status" value="1"/>
</dbReference>
<accession>A0A0Q9YV52</accession>
<keyword evidence="1" id="KW-0732">Signal</keyword>
<dbReference type="STRING" id="295108.HT99x_02037"/>
<evidence type="ECO:0000256" key="1">
    <source>
        <dbReference type="SAM" id="SignalP"/>
    </source>
</evidence>
<protein>
    <submittedName>
        <fullName evidence="2">Haloacid dehalogenase-like hydrolase</fullName>
    </submittedName>
</protein>
<dbReference type="InterPro" id="IPR023214">
    <property type="entry name" value="HAD_sf"/>
</dbReference>
<dbReference type="RefSeq" id="WP_075066664.1">
    <property type="nucleotide sequence ID" value="NZ_LKAJ02000001.1"/>
</dbReference>
<proteinExistence type="predicted"/>
<dbReference type="EMBL" id="LKAJ02000001">
    <property type="protein sequence ID" value="MCS5711296.1"/>
    <property type="molecule type" value="Genomic_DNA"/>
</dbReference>
<dbReference type="Gene3D" id="3.40.50.1000">
    <property type="entry name" value="HAD superfamily/HAD-like"/>
    <property type="match status" value="1"/>
</dbReference>
<dbReference type="PATRIC" id="fig|1590043.3.peg.2078"/>
<dbReference type="Proteomes" id="UP000051497">
    <property type="component" value="Unassembled WGS sequence"/>
</dbReference>
<dbReference type="InterPro" id="IPR036412">
    <property type="entry name" value="HAD-like_sf"/>
</dbReference>
<evidence type="ECO:0000313" key="4">
    <source>
        <dbReference type="Proteomes" id="UP000051497"/>
    </source>
</evidence>
<name>A0A0Q9YV52_9GAMM</name>
<organism evidence="2">
    <name type="scientific">Candidatus Berkiella aquae</name>
    <dbReference type="NCBI Taxonomy" id="295108"/>
    <lineage>
        <taxon>Bacteria</taxon>
        <taxon>Pseudomonadati</taxon>
        <taxon>Pseudomonadota</taxon>
        <taxon>Gammaproteobacteria</taxon>
        <taxon>Candidatus Berkiellales</taxon>
        <taxon>Candidatus Berkiellaceae</taxon>
        <taxon>Candidatus Berkiella</taxon>
    </lineage>
</organism>
<comment type="caution">
    <text evidence="2">The sequence shown here is derived from an EMBL/GenBank/DDBJ whole genome shotgun (WGS) entry which is preliminary data.</text>
</comment>
<dbReference type="SUPFAM" id="SSF56784">
    <property type="entry name" value="HAD-like"/>
    <property type="match status" value="1"/>
</dbReference>
<reference evidence="3" key="2">
    <citation type="journal article" date="2016" name="Genome Announc.">
        <title>Draft Genome Sequences of Two Novel Amoeba-Resistant Intranuclear Bacteria, 'Candidatus Berkiella cookevillensis' and 'Candidatus Berkiella aquae'.</title>
        <authorList>
            <person name="Mehari Y.T."/>
            <person name="Arivett B.A."/>
            <person name="Farone A.L."/>
            <person name="Gunderson J.H."/>
            <person name="Farone M.B."/>
        </authorList>
    </citation>
    <scope>NUCLEOTIDE SEQUENCE</scope>
    <source>
        <strain evidence="3">HT99</strain>
    </source>
</reference>